<sequence>MARNGVTYHQVAKAAAQLAEVGQIPTIDKVRNILGTGSKSTLAPLLKQWKMQQEETISEAETGLPQGLIAVVKGLYEGMQQQAQTLIESAQEENYQKVNTAYQAQKAAEERQREIEIISAQQQQINGQLEADYTALKKTWEESQQIQGKLLLQTEVLTQRLEAQSHRVQDLKHHLSQTQKNLEHYQESVRQQRSQERSDFEQQLSYKAYSLKKMQEENQILQAANIQLEKAAIQWQSQYEQQNTEKTALAEEIKNLNQQIKQLYQQLNIGEGRYEILTQAHQQATIVLREREQDLIKQERALAIAQDRLKTLNTMLEKIKDHNVQLQAENQMLIQEKVYLEEQYKQYQR</sequence>
<feature type="domain" description="KfrA N-terminal DNA-binding" evidence="2">
    <location>
        <begin position="7"/>
        <end position="114"/>
    </location>
</feature>
<evidence type="ECO:0000313" key="4">
    <source>
        <dbReference type="Proteomes" id="UP000243679"/>
    </source>
</evidence>
<accession>A0A1Q2SKI0</accession>
<keyword evidence="4" id="KW-1185">Reference proteome</keyword>
<feature type="region of interest" description="Disordered" evidence="1">
    <location>
        <begin position="174"/>
        <end position="198"/>
    </location>
</feature>
<evidence type="ECO:0000313" key="3">
    <source>
        <dbReference type="EMBL" id="BAW79655.1"/>
    </source>
</evidence>
<evidence type="ECO:0000256" key="1">
    <source>
        <dbReference type="SAM" id="MobiDB-lite"/>
    </source>
</evidence>
<reference evidence="3 4" key="1">
    <citation type="journal article" date="2017" name="ISME J.">
        <title>An acid-tolerant ammonia-oxidizing ?-proteobacterium from soil.</title>
        <authorList>
            <person name="Hayatsu M."/>
            <person name="Tago K."/>
            <person name="Uchiyama I."/>
            <person name="Toyoda A."/>
            <person name="Wang Y."/>
            <person name="Shimomura Y."/>
            <person name="Okubo T."/>
            <person name="Kurisu F."/>
            <person name="Hirono Y."/>
            <person name="Nonaka K."/>
            <person name="Akiyama H."/>
            <person name="Itoh T."/>
            <person name="Takami H."/>
        </authorList>
    </citation>
    <scope>NUCLEOTIDE SEQUENCE [LARGE SCALE GENOMIC DNA]</scope>
    <source>
        <strain evidence="3 4">TAO100</strain>
    </source>
</reference>
<name>A0A1Q2SKI0_9GAMM</name>
<evidence type="ECO:0000259" key="2">
    <source>
        <dbReference type="Pfam" id="PF11740"/>
    </source>
</evidence>
<dbReference type="Proteomes" id="UP000243679">
    <property type="component" value="Chromosome"/>
</dbReference>
<dbReference type="OrthoDB" id="583532at2"/>
<dbReference type="Pfam" id="PF11740">
    <property type="entry name" value="KfrA_N"/>
    <property type="match status" value="1"/>
</dbReference>
<dbReference type="AlphaFoldDB" id="A0A1Q2SKI0"/>
<dbReference type="KEGG" id="ntt:TAO_0285"/>
<organism evidence="3 4">
    <name type="scientific">Candidatus Nitrosoglobus terrae</name>
    <dbReference type="NCBI Taxonomy" id="1630141"/>
    <lineage>
        <taxon>Bacteria</taxon>
        <taxon>Pseudomonadati</taxon>
        <taxon>Pseudomonadota</taxon>
        <taxon>Gammaproteobacteria</taxon>
        <taxon>Chromatiales</taxon>
        <taxon>Chromatiaceae</taxon>
        <taxon>Candidatus Nitrosoglobus</taxon>
    </lineage>
</organism>
<gene>
    <name evidence="3" type="ORF">TAO_0285</name>
</gene>
<dbReference type="InterPro" id="IPR021104">
    <property type="entry name" value="KfrA_DNA-bd_N"/>
</dbReference>
<proteinExistence type="predicted"/>
<protein>
    <submittedName>
        <fullName evidence="3">Hypothetical conserved protein</fullName>
    </submittedName>
</protein>
<dbReference type="RefSeq" id="WP_096526284.1">
    <property type="nucleotide sequence ID" value="NZ_AP014836.1"/>
</dbReference>
<dbReference type="EMBL" id="AP014836">
    <property type="protein sequence ID" value="BAW79655.1"/>
    <property type="molecule type" value="Genomic_DNA"/>
</dbReference>